<sequence length="328" mass="38036">MRGMFMAARILLMCVSPKPPFIIPAIVLRESCEKHGHRIYDDFYANTCGLWNLIHQKRCEVKPYNRTVWNELLSSDFCISSEVKEKLLNDYDKKRNYYDRNGVRIGRSREEEDGLIEKDLKAIGFQILKLLLEIKYPSRTYNIYKQTCIVCNITTGENTLKFKLAKSDQGDKHAEELLLEELEKLVPKDESLTITIFMNDTPCSLAGHDCAGKFVQYLKTAKVDLTLYVTSLCESKKETCTKKDIKGDIIHPDCSKKDEPAHKKGLAGLKQHCTVKSPNRDAWQELFSIMDLSENDEIIKDFWKKYEKQEKDGIEKEEDVIKKYLDKL</sequence>
<organism evidence="1">
    <name type="scientific">Magallana gigas</name>
    <name type="common">Pacific oyster</name>
    <name type="synonym">Crassostrea gigas</name>
    <dbReference type="NCBI Taxonomy" id="29159"/>
    <lineage>
        <taxon>Eukaryota</taxon>
        <taxon>Metazoa</taxon>
        <taxon>Spiralia</taxon>
        <taxon>Lophotrochozoa</taxon>
        <taxon>Mollusca</taxon>
        <taxon>Bivalvia</taxon>
        <taxon>Autobranchia</taxon>
        <taxon>Pteriomorphia</taxon>
        <taxon>Ostreida</taxon>
        <taxon>Ostreoidea</taxon>
        <taxon>Ostreidae</taxon>
        <taxon>Magallana</taxon>
    </lineage>
</organism>
<dbReference type="HOGENOM" id="CLU_847985_0_0_1"/>
<name>K1RR67_MAGGI</name>
<accession>K1RR67</accession>
<dbReference type="Pfam" id="PF18778">
    <property type="entry name" value="NAD1"/>
    <property type="match status" value="1"/>
</dbReference>
<dbReference type="AlphaFoldDB" id="K1RR67"/>
<gene>
    <name evidence="1" type="ORF">CGI_10027114</name>
</gene>
<dbReference type="Gene3D" id="3.40.140.10">
    <property type="entry name" value="Cytidine Deaminase, domain 2"/>
    <property type="match status" value="1"/>
</dbReference>
<dbReference type="EMBL" id="JH818091">
    <property type="protein sequence ID" value="EKC36921.1"/>
    <property type="molecule type" value="Genomic_DNA"/>
</dbReference>
<dbReference type="InParanoid" id="K1RR67"/>
<evidence type="ECO:0000313" key="1">
    <source>
        <dbReference type="EMBL" id="EKC36921.1"/>
    </source>
</evidence>
<proteinExistence type="predicted"/>
<protein>
    <submittedName>
        <fullName evidence="1">Uncharacterized protein</fullName>
    </submittedName>
</protein>
<reference evidence="1" key="1">
    <citation type="journal article" date="2012" name="Nature">
        <title>The oyster genome reveals stress adaptation and complexity of shell formation.</title>
        <authorList>
            <person name="Zhang G."/>
            <person name="Fang X."/>
            <person name="Guo X."/>
            <person name="Li L."/>
            <person name="Luo R."/>
            <person name="Xu F."/>
            <person name="Yang P."/>
            <person name="Zhang L."/>
            <person name="Wang X."/>
            <person name="Qi H."/>
            <person name="Xiong Z."/>
            <person name="Que H."/>
            <person name="Xie Y."/>
            <person name="Holland P.W."/>
            <person name="Paps J."/>
            <person name="Zhu Y."/>
            <person name="Wu F."/>
            <person name="Chen Y."/>
            <person name="Wang J."/>
            <person name="Peng C."/>
            <person name="Meng J."/>
            <person name="Yang L."/>
            <person name="Liu J."/>
            <person name="Wen B."/>
            <person name="Zhang N."/>
            <person name="Huang Z."/>
            <person name="Zhu Q."/>
            <person name="Feng Y."/>
            <person name="Mount A."/>
            <person name="Hedgecock D."/>
            <person name="Xu Z."/>
            <person name="Liu Y."/>
            <person name="Domazet-Loso T."/>
            <person name="Du Y."/>
            <person name="Sun X."/>
            <person name="Zhang S."/>
            <person name="Liu B."/>
            <person name="Cheng P."/>
            <person name="Jiang X."/>
            <person name="Li J."/>
            <person name="Fan D."/>
            <person name="Wang W."/>
            <person name="Fu W."/>
            <person name="Wang T."/>
            <person name="Wang B."/>
            <person name="Zhang J."/>
            <person name="Peng Z."/>
            <person name="Li Y."/>
            <person name="Li N."/>
            <person name="Wang J."/>
            <person name="Chen M."/>
            <person name="He Y."/>
            <person name="Tan F."/>
            <person name="Song X."/>
            <person name="Zheng Q."/>
            <person name="Huang R."/>
            <person name="Yang H."/>
            <person name="Du X."/>
            <person name="Chen L."/>
            <person name="Yang M."/>
            <person name="Gaffney P.M."/>
            <person name="Wang S."/>
            <person name="Luo L."/>
            <person name="She Z."/>
            <person name="Ming Y."/>
            <person name="Huang W."/>
            <person name="Zhang S."/>
            <person name="Huang B."/>
            <person name="Zhang Y."/>
            <person name="Qu T."/>
            <person name="Ni P."/>
            <person name="Miao G."/>
            <person name="Wang J."/>
            <person name="Wang Q."/>
            <person name="Steinberg C.E."/>
            <person name="Wang H."/>
            <person name="Li N."/>
            <person name="Qian L."/>
            <person name="Zhang G."/>
            <person name="Li Y."/>
            <person name="Yang H."/>
            <person name="Liu X."/>
            <person name="Wang J."/>
            <person name="Yin Y."/>
            <person name="Wang J."/>
        </authorList>
    </citation>
    <scope>NUCLEOTIDE SEQUENCE [LARGE SCALE GENOMIC DNA]</scope>
    <source>
        <strain evidence="1">05x7-T-G4-1.051#20</strain>
    </source>
</reference>